<comment type="caution">
    <text evidence="2">The sequence shown here is derived from an EMBL/GenBank/DDBJ whole genome shotgun (WGS) entry which is preliminary data.</text>
</comment>
<keyword evidence="1" id="KW-0472">Membrane</keyword>
<keyword evidence="3" id="KW-1185">Reference proteome</keyword>
<name>A0A512PDK4_9CELL</name>
<organism evidence="2 3">
    <name type="scientific">Cellulomonas soli</name>
    <dbReference type="NCBI Taxonomy" id="931535"/>
    <lineage>
        <taxon>Bacteria</taxon>
        <taxon>Bacillati</taxon>
        <taxon>Actinomycetota</taxon>
        <taxon>Actinomycetes</taxon>
        <taxon>Micrococcales</taxon>
        <taxon>Cellulomonadaceae</taxon>
        <taxon>Cellulomonas</taxon>
    </lineage>
</organism>
<keyword evidence="1" id="KW-0812">Transmembrane</keyword>
<evidence type="ECO:0000313" key="3">
    <source>
        <dbReference type="Proteomes" id="UP000321798"/>
    </source>
</evidence>
<protein>
    <submittedName>
        <fullName evidence="2">Uncharacterized protein</fullName>
    </submittedName>
</protein>
<evidence type="ECO:0000256" key="1">
    <source>
        <dbReference type="SAM" id="Phobius"/>
    </source>
</evidence>
<sequence>MHAALIAAAEQAAETGSTLPFPPVVFGVGAFVGLVAMLLVTYAFRSVGTRH</sequence>
<keyword evidence="1" id="KW-1133">Transmembrane helix</keyword>
<accession>A0A512PDK4</accession>
<dbReference type="RefSeq" id="WP_179561788.1">
    <property type="nucleotide sequence ID" value="NZ_BAABBJ010000006.1"/>
</dbReference>
<gene>
    <name evidence="2" type="ORF">CSO01_20050</name>
</gene>
<dbReference type="Proteomes" id="UP000321798">
    <property type="component" value="Unassembled WGS sequence"/>
</dbReference>
<proteinExistence type="predicted"/>
<dbReference type="AlphaFoldDB" id="A0A512PDK4"/>
<evidence type="ECO:0000313" key="2">
    <source>
        <dbReference type="EMBL" id="GEP69290.1"/>
    </source>
</evidence>
<dbReference type="EMBL" id="BKAL01000006">
    <property type="protein sequence ID" value="GEP69290.1"/>
    <property type="molecule type" value="Genomic_DNA"/>
</dbReference>
<feature type="transmembrane region" description="Helical" evidence="1">
    <location>
        <begin position="24"/>
        <end position="44"/>
    </location>
</feature>
<reference evidence="2 3" key="1">
    <citation type="submission" date="2019-07" db="EMBL/GenBank/DDBJ databases">
        <title>Whole genome shotgun sequence of Cellulomonas soli NBRC 109434.</title>
        <authorList>
            <person name="Hosoyama A."/>
            <person name="Uohara A."/>
            <person name="Ohji S."/>
            <person name="Ichikawa N."/>
        </authorList>
    </citation>
    <scope>NUCLEOTIDE SEQUENCE [LARGE SCALE GENOMIC DNA]</scope>
    <source>
        <strain evidence="2 3">NBRC 109434</strain>
    </source>
</reference>